<dbReference type="HOGENOM" id="CLU_560114_0_0_6"/>
<dbReference type="InterPro" id="IPR049945">
    <property type="entry name" value="AAA_22"/>
</dbReference>
<sequence length="500" mass="53976">MGEGVDRGFAREPTIGAPVLPDYEDRFGLSGLPFSDQVNRFYPGHGRQNLKDQLLHLLHFSDAPTLATGPIGCGKTSLITTLATDLAGEDHCFVPSVSCYTSASGLLFQLAQHIGLAVDKAMPLPVLWTKLNEWAEFSEGNLQVFILLDDAHELAPDAAQQIIRLVSADSETNCWHLLMVADEGWEARISQWDASLLQSMQVFKLPAITASFVSDYLAFRLSEVGYDDAPLFEESEEEQLWLDSGGDLHQLHRLAEQRMAEKISQQESGTESALPWLHLGALALLLSVLAGAWLWQGNAEAPAPVTLTLPPAANVVEVEPDRALVHAEPAAVPTPAVAAAPDQPSLVSLAPDPVQSDTPEPAPETIRDPLSRTGGMPHAEPAPEATPVAEKATPALSSTVEHTADERALLALAPDRYVIQVLGAASESGVAQFVTENRGLGLRVYRSERAGKPWFVVVQPDFASLPAARAAIQKLPKKIRDSGPWPRAVAEVQQQIRSES</sequence>
<feature type="domain" description="SPOR" evidence="2">
    <location>
        <begin position="411"/>
        <end position="488"/>
    </location>
</feature>
<dbReference type="GO" id="GO:0016887">
    <property type="term" value="F:ATP hydrolysis activity"/>
    <property type="evidence" value="ECO:0007669"/>
    <property type="project" value="InterPro"/>
</dbReference>
<feature type="compositionally biased region" description="Low complexity" evidence="1">
    <location>
        <begin position="377"/>
        <end position="395"/>
    </location>
</feature>
<keyword evidence="4" id="KW-1185">Reference proteome</keyword>
<protein>
    <recommendedName>
        <fullName evidence="2">SPOR domain-containing protein</fullName>
    </recommendedName>
</protein>
<organism evidence="3 4">
    <name type="scientific">Simiduia agarivorans (strain DSM 21679 / JCM 13881 / BCRC 17597 / SA1)</name>
    <dbReference type="NCBI Taxonomy" id="1117647"/>
    <lineage>
        <taxon>Bacteria</taxon>
        <taxon>Pseudomonadati</taxon>
        <taxon>Pseudomonadota</taxon>
        <taxon>Gammaproteobacteria</taxon>
        <taxon>Cellvibrionales</taxon>
        <taxon>Cellvibrionaceae</taxon>
        <taxon>Simiduia</taxon>
    </lineage>
</organism>
<dbReference type="InterPro" id="IPR027417">
    <property type="entry name" value="P-loop_NTPase"/>
</dbReference>
<proteinExistence type="predicted"/>
<dbReference type="GO" id="GO:0042834">
    <property type="term" value="F:peptidoglycan binding"/>
    <property type="evidence" value="ECO:0007669"/>
    <property type="project" value="InterPro"/>
</dbReference>
<dbReference type="eggNOG" id="COG3266">
    <property type="taxonomic scope" value="Bacteria"/>
</dbReference>
<dbReference type="eggNOG" id="COG3267">
    <property type="taxonomic scope" value="Bacteria"/>
</dbReference>
<dbReference type="Gene3D" id="3.30.70.1070">
    <property type="entry name" value="Sporulation related repeat"/>
    <property type="match status" value="1"/>
</dbReference>
<evidence type="ECO:0000259" key="2">
    <source>
        <dbReference type="PROSITE" id="PS51724"/>
    </source>
</evidence>
<dbReference type="PROSITE" id="PS51724">
    <property type="entry name" value="SPOR"/>
    <property type="match status" value="1"/>
</dbReference>
<dbReference type="Pfam" id="PF05036">
    <property type="entry name" value="SPOR"/>
    <property type="match status" value="1"/>
</dbReference>
<evidence type="ECO:0000313" key="4">
    <source>
        <dbReference type="Proteomes" id="UP000000466"/>
    </source>
</evidence>
<dbReference type="PANTHER" id="PTHR35894">
    <property type="entry name" value="GENERAL SECRETION PATHWAY PROTEIN A-RELATED"/>
    <property type="match status" value="1"/>
</dbReference>
<gene>
    <name evidence="3" type="ordered locus">M5M_14760</name>
</gene>
<dbReference type="Pfam" id="PF13401">
    <property type="entry name" value="AAA_22"/>
    <property type="match status" value="1"/>
</dbReference>
<accession>K4KM30</accession>
<dbReference type="PANTHER" id="PTHR35894:SF1">
    <property type="entry name" value="PHOSPHORIBULOKINASE _ URIDINE KINASE FAMILY"/>
    <property type="match status" value="1"/>
</dbReference>
<reference evidence="3 4" key="1">
    <citation type="journal article" date="2013" name="Genome Announc.">
        <title>Complete genome sequence of Simiduia agarivorans SA1(T), a marine bacterium able to degrade a variety of polysaccharides.</title>
        <authorList>
            <person name="Lin S.Y."/>
            <person name="Shieh W.Y."/>
            <person name="Chen J.S."/>
            <person name="Tang S.L."/>
        </authorList>
    </citation>
    <scope>NUCLEOTIDE SEQUENCE [LARGE SCALE GENOMIC DNA]</scope>
    <source>
        <strain evidence="4">DSM 21679 / JCM 13881 / BCRC 17597 / SA1</strain>
    </source>
</reference>
<dbReference type="STRING" id="1117647.M5M_14760"/>
<dbReference type="RefSeq" id="WP_016389627.1">
    <property type="nucleotide sequence ID" value="NC_018868.3"/>
</dbReference>
<dbReference type="OrthoDB" id="6189127at2"/>
<dbReference type="Gene3D" id="3.40.50.300">
    <property type="entry name" value="P-loop containing nucleotide triphosphate hydrolases"/>
    <property type="match status" value="1"/>
</dbReference>
<dbReference type="Proteomes" id="UP000000466">
    <property type="component" value="Chromosome"/>
</dbReference>
<feature type="region of interest" description="Disordered" evidence="1">
    <location>
        <begin position="344"/>
        <end position="399"/>
    </location>
</feature>
<evidence type="ECO:0000313" key="3">
    <source>
        <dbReference type="EMBL" id="AFV00087.2"/>
    </source>
</evidence>
<dbReference type="AlphaFoldDB" id="K4KM30"/>
<dbReference type="InterPro" id="IPR007730">
    <property type="entry name" value="SPOR-like_dom"/>
</dbReference>
<evidence type="ECO:0000256" key="1">
    <source>
        <dbReference type="SAM" id="MobiDB-lite"/>
    </source>
</evidence>
<dbReference type="SUPFAM" id="SSF52540">
    <property type="entry name" value="P-loop containing nucleoside triphosphate hydrolases"/>
    <property type="match status" value="1"/>
</dbReference>
<dbReference type="InterPro" id="IPR036680">
    <property type="entry name" value="SPOR-like_sf"/>
</dbReference>
<dbReference type="EMBL" id="CP003746">
    <property type="protein sequence ID" value="AFV00087.2"/>
    <property type="molecule type" value="Genomic_DNA"/>
</dbReference>
<name>K4KM30_SIMAS</name>
<dbReference type="InterPro" id="IPR052026">
    <property type="entry name" value="ExeA_AAA_ATPase_DNA-bind"/>
</dbReference>
<dbReference type="KEGG" id="saga:M5M_14760"/>